<reference evidence="2" key="2">
    <citation type="submission" date="2018-03" db="EMBL/GenBank/DDBJ databases">
        <title>The Triticum urartu genome reveals the dynamic nature of wheat genome evolution.</title>
        <authorList>
            <person name="Ling H."/>
            <person name="Ma B."/>
            <person name="Shi X."/>
            <person name="Liu H."/>
            <person name="Dong L."/>
            <person name="Sun H."/>
            <person name="Cao Y."/>
            <person name="Gao Q."/>
            <person name="Zheng S."/>
            <person name="Li Y."/>
            <person name="Yu Y."/>
            <person name="Du H."/>
            <person name="Qi M."/>
            <person name="Li Y."/>
            <person name="Yu H."/>
            <person name="Cui Y."/>
            <person name="Wang N."/>
            <person name="Chen C."/>
            <person name="Wu H."/>
            <person name="Zhao Y."/>
            <person name="Zhang J."/>
            <person name="Li Y."/>
            <person name="Zhou W."/>
            <person name="Zhang B."/>
            <person name="Hu W."/>
            <person name="Eijk M."/>
            <person name="Tang J."/>
            <person name="Witsenboer H."/>
            <person name="Zhao S."/>
            <person name="Li Z."/>
            <person name="Zhang A."/>
            <person name="Wang D."/>
            <person name="Liang C."/>
        </authorList>
    </citation>
    <scope>NUCLEOTIDE SEQUENCE [LARGE SCALE GENOMIC DNA]</scope>
    <source>
        <strain evidence="2">cv. G1812</strain>
    </source>
</reference>
<name>A0A8R7THC3_TRIUA</name>
<organism evidence="2 3">
    <name type="scientific">Triticum urartu</name>
    <name type="common">Red wild einkorn</name>
    <name type="synonym">Crithodium urartu</name>
    <dbReference type="NCBI Taxonomy" id="4572"/>
    <lineage>
        <taxon>Eukaryota</taxon>
        <taxon>Viridiplantae</taxon>
        <taxon>Streptophyta</taxon>
        <taxon>Embryophyta</taxon>
        <taxon>Tracheophyta</taxon>
        <taxon>Spermatophyta</taxon>
        <taxon>Magnoliopsida</taxon>
        <taxon>Liliopsida</taxon>
        <taxon>Poales</taxon>
        <taxon>Poaceae</taxon>
        <taxon>BOP clade</taxon>
        <taxon>Pooideae</taxon>
        <taxon>Triticodae</taxon>
        <taxon>Triticeae</taxon>
        <taxon>Triticinae</taxon>
        <taxon>Triticum</taxon>
    </lineage>
</organism>
<proteinExistence type="predicted"/>
<evidence type="ECO:0000256" key="1">
    <source>
        <dbReference type="SAM" id="Phobius"/>
    </source>
</evidence>
<reference evidence="2" key="3">
    <citation type="submission" date="2022-06" db="UniProtKB">
        <authorList>
            <consortium name="EnsemblPlants"/>
        </authorList>
    </citation>
    <scope>IDENTIFICATION</scope>
</reference>
<accession>A0A8R7THC3</accession>
<dbReference type="AlphaFoldDB" id="A0A8R7THC3"/>
<reference evidence="3" key="1">
    <citation type="journal article" date="2013" name="Nature">
        <title>Draft genome of the wheat A-genome progenitor Triticum urartu.</title>
        <authorList>
            <person name="Ling H.Q."/>
            <person name="Zhao S."/>
            <person name="Liu D."/>
            <person name="Wang J."/>
            <person name="Sun H."/>
            <person name="Zhang C."/>
            <person name="Fan H."/>
            <person name="Li D."/>
            <person name="Dong L."/>
            <person name="Tao Y."/>
            <person name="Gao C."/>
            <person name="Wu H."/>
            <person name="Li Y."/>
            <person name="Cui Y."/>
            <person name="Guo X."/>
            <person name="Zheng S."/>
            <person name="Wang B."/>
            <person name="Yu K."/>
            <person name="Liang Q."/>
            <person name="Yang W."/>
            <person name="Lou X."/>
            <person name="Chen J."/>
            <person name="Feng M."/>
            <person name="Jian J."/>
            <person name="Zhang X."/>
            <person name="Luo G."/>
            <person name="Jiang Y."/>
            <person name="Liu J."/>
            <person name="Wang Z."/>
            <person name="Sha Y."/>
            <person name="Zhang B."/>
            <person name="Wu H."/>
            <person name="Tang D."/>
            <person name="Shen Q."/>
            <person name="Xue P."/>
            <person name="Zou S."/>
            <person name="Wang X."/>
            <person name="Liu X."/>
            <person name="Wang F."/>
            <person name="Yang Y."/>
            <person name="An X."/>
            <person name="Dong Z."/>
            <person name="Zhang K."/>
            <person name="Zhang X."/>
            <person name="Luo M.C."/>
            <person name="Dvorak J."/>
            <person name="Tong Y."/>
            <person name="Wang J."/>
            <person name="Yang H."/>
            <person name="Li Z."/>
            <person name="Wang D."/>
            <person name="Zhang A."/>
            <person name="Wang J."/>
        </authorList>
    </citation>
    <scope>NUCLEOTIDE SEQUENCE</scope>
    <source>
        <strain evidence="3">cv. G1812</strain>
    </source>
</reference>
<evidence type="ECO:0008006" key="4">
    <source>
        <dbReference type="Google" id="ProtNLM"/>
    </source>
</evidence>
<dbReference type="EnsemblPlants" id="TuG1812G0200002858.01.T01">
    <property type="protein sequence ID" value="TuG1812G0200002858.01.T01.cds240882"/>
    <property type="gene ID" value="TuG1812G0200002858.01"/>
</dbReference>
<evidence type="ECO:0000313" key="3">
    <source>
        <dbReference type="Proteomes" id="UP000015106"/>
    </source>
</evidence>
<dbReference type="Proteomes" id="UP000015106">
    <property type="component" value="Chromosome 2"/>
</dbReference>
<keyword evidence="1" id="KW-1133">Transmembrane helix</keyword>
<keyword evidence="1" id="KW-0472">Membrane</keyword>
<dbReference type="EnsemblPlants" id="TuG1812G0200002858.01.T02">
    <property type="protein sequence ID" value="TuG1812G0200002858.01.T02.cds240882"/>
    <property type="gene ID" value="TuG1812G0200002858.01"/>
</dbReference>
<sequence length="85" mass="9446">MDAPLSLCHRVQRVQRRNPPPFNLAAMGVPHSTPSPVLPWRNNATCRRNRGGSRTSSSAVQLGMIHVIVGPMFAGKITLLLRRHR</sequence>
<protein>
    <recommendedName>
        <fullName evidence="4">Thymidine kinase</fullName>
    </recommendedName>
</protein>
<keyword evidence="3" id="KW-1185">Reference proteome</keyword>
<dbReference type="Gramene" id="TuG1812G0200002858.01.T01">
    <property type="protein sequence ID" value="TuG1812G0200002858.01.T01.cds240882"/>
    <property type="gene ID" value="TuG1812G0200002858.01"/>
</dbReference>
<evidence type="ECO:0000313" key="2">
    <source>
        <dbReference type="EnsemblPlants" id="TuG1812G0200002858.01.T01.cds240882"/>
    </source>
</evidence>
<dbReference type="Gramene" id="TuG1812G0200002858.01.T02">
    <property type="protein sequence ID" value="TuG1812G0200002858.01.T02.cds240882"/>
    <property type="gene ID" value="TuG1812G0200002858.01"/>
</dbReference>
<feature type="transmembrane region" description="Helical" evidence="1">
    <location>
        <begin position="59"/>
        <end position="81"/>
    </location>
</feature>
<keyword evidence="1" id="KW-0812">Transmembrane</keyword>